<dbReference type="EMBL" id="CP063845">
    <property type="protein sequence ID" value="UFP93831.1"/>
    <property type="molecule type" value="Genomic_DNA"/>
</dbReference>
<dbReference type="Proteomes" id="UP001054846">
    <property type="component" value="Chromosome"/>
</dbReference>
<dbReference type="Gene3D" id="3.30.559.30">
    <property type="entry name" value="Nonribosomal peptide synthetase, condensation domain"/>
    <property type="match status" value="1"/>
</dbReference>
<dbReference type="CDD" id="cd19531">
    <property type="entry name" value="LCL_NRPS-like"/>
    <property type="match status" value="1"/>
</dbReference>
<evidence type="ECO:0000259" key="1">
    <source>
        <dbReference type="Pfam" id="PF00668"/>
    </source>
</evidence>
<feature type="domain" description="Condensation" evidence="1">
    <location>
        <begin position="32"/>
        <end position="466"/>
    </location>
</feature>
<organism evidence="2 3">
    <name type="scientific">Gloeobacter morelensis MG652769</name>
    <dbReference type="NCBI Taxonomy" id="2781736"/>
    <lineage>
        <taxon>Bacteria</taxon>
        <taxon>Bacillati</taxon>
        <taxon>Cyanobacteriota</taxon>
        <taxon>Cyanophyceae</taxon>
        <taxon>Gloeobacterales</taxon>
        <taxon>Gloeobacteraceae</taxon>
        <taxon>Gloeobacter</taxon>
        <taxon>Gloeobacter morelensis</taxon>
    </lineage>
</organism>
<dbReference type="InterPro" id="IPR023213">
    <property type="entry name" value="CAT-like_dom_sf"/>
</dbReference>
<protein>
    <submittedName>
        <fullName evidence="2">Condensation protein</fullName>
    </submittedName>
</protein>
<evidence type="ECO:0000313" key="2">
    <source>
        <dbReference type="EMBL" id="UFP93831.1"/>
    </source>
</evidence>
<dbReference type="InterPro" id="IPR001242">
    <property type="entry name" value="Condensation_dom"/>
</dbReference>
<keyword evidence="3" id="KW-1185">Reference proteome</keyword>
<sequence length="502" mass="56324">MNDIQQWLATLSIEQKRSLLAELLQKRASRPQTFPLSFAQQRLWFLDQIEPGSPAYNIPAAVRLSGPLDVAALQRSLDAIVRRHEALRTTFSTQDGQPVQVIAPAAEQVVELPCIDLGLADNEQILQLAAQESRRPFDLACGPLLRATLLRRTPEEHVLLFTVHHIVFDGWSIAIFLRELALLYEGLRSGTPPVLPELAIQYADYAVWQHQQLQGPLLEKHLDYWQQMLERYSPLRFIEERTPGSGADLQTVSQQALMLPQSLLTAVKALAQRSGATLFMVLLAAFKALLHCHAQQTDILVGTPIANRTRVETEGLIGFFANTLVLRTDLSADPSFAQLLARVREVALGAYAHQELPFAKLVEHLQPERHLSRTPLFRVWFVLQEDPLPALQLPGLALSLMEVHPGVARYDLKLSLWEGPEGLKGALEYRPALFDAATVARLAAQWLVLLECVLERPDIRLGELAARLSEFDRQQQSHRHQALQQNALAKLKQAARKTVEES</sequence>
<accession>A0ABY3PJJ9</accession>
<dbReference type="SUPFAM" id="SSF52777">
    <property type="entry name" value="CoA-dependent acyltransferases"/>
    <property type="match status" value="2"/>
</dbReference>
<evidence type="ECO:0000313" key="3">
    <source>
        <dbReference type="Proteomes" id="UP001054846"/>
    </source>
</evidence>
<dbReference type="PANTHER" id="PTHR45398:SF1">
    <property type="entry name" value="ENZYME, PUTATIVE (JCVI)-RELATED"/>
    <property type="match status" value="1"/>
</dbReference>
<dbReference type="RefSeq" id="WP_230840884.1">
    <property type="nucleotide sequence ID" value="NZ_CP063845.1"/>
</dbReference>
<reference evidence="2 3" key="1">
    <citation type="journal article" date="2021" name="Genome Biol. Evol.">
        <title>Complete Genome Sequencing of a Novel Gloeobacter Species from a Waterfall Cave in Mexico.</title>
        <authorList>
            <person name="Saw J.H."/>
            <person name="Cardona T."/>
            <person name="Montejano G."/>
        </authorList>
    </citation>
    <scope>NUCLEOTIDE SEQUENCE [LARGE SCALE GENOMIC DNA]</scope>
    <source>
        <strain evidence="2">MG652769</strain>
    </source>
</reference>
<name>A0ABY3PJJ9_9CYAN</name>
<dbReference type="Gene3D" id="3.30.559.10">
    <property type="entry name" value="Chloramphenicol acetyltransferase-like domain"/>
    <property type="match status" value="1"/>
</dbReference>
<gene>
    <name evidence="2" type="ORF">ISF26_18940</name>
</gene>
<dbReference type="PANTHER" id="PTHR45398">
    <property type="match status" value="1"/>
</dbReference>
<dbReference type="Pfam" id="PF00668">
    <property type="entry name" value="Condensation"/>
    <property type="match status" value="1"/>
</dbReference>
<proteinExistence type="predicted"/>